<sequence>MASAPYAELAPSEIWDIVKVLNDKLKSAREQLESSEKENEELKSKIVGLEDGSDEAQQVPVCDKKTCIFAQKAKQLRGEIKNLKLEGLKEIKEREERIAELEKQLIKHSPNDAEIVDPDDPSEYRSQMTIPQANTKPRSYSQCPVDPHTVAATASTVVPGSNPEVTLPDWSSLSPCLLVDNKDPDPTLHIPKNILSQSKCNPPLYCHQSILWNSEAPDQAYLVKPESLFSPLDKGHEWKRNTPLDDLVGQSREIFYFEGGRAHYAGTYKMLRIDRLQGSDQKHIPDTLLRAARRDSLFHTSERLSPRQKSLAYNTIHADYHLGKVHLACLVMQYVGFNTGLYEDLVKRFAARKLVPGTTPRKRPLPTKQTKQSNKKMKLAHVKAEQSN</sequence>
<dbReference type="Proteomes" id="UP000813824">
    <property type="component" value="Unassembled WGS sequence"/>
</dbReference>
<proteinExistence type="predicted"/>
<dbReference type="InterPro" id="IPR046520">
    <property type="entry name" value="DUF6697"/>
</dbReference>
<dbReference type="Pfam" id="PF20411">
    <property type="entry name" value="DUF6697"/>
    <property type="match status" value="1"/>
</dbReference>
<evidence type="ECO:0000256" key="1">
    <source>
        <dbReference type="SAM" id="Coils"/>
    </source>
</evidence>
<keyword evidence="5" id="KW-1185">Reference proteome</keyword>
<dbReference type="AlphaFoldDB" id="A0A8K0UUK7"/>
<reference evidence="4" key="1">
    <citation type="journal article" date="2021" name="New Phytol.">
        <title>Evolutionary innovations through gain and loss of genes in the ectomycorrhizal Boletales.</title>
        <authorList>
            <person name="Wu G."/>
            <person name="Miyauchi S."/>
            <person name="Morin E."/>
            <person name="Kuo A."/>
            <person name="Drula E."/>
            <person name="Varga T."/>
            <person name="Kohler A."/>
            <person name="Feng B."/>
            <person name="Cao Y."/>
            <person name="Lipzen A."/>
            <person name="Daum C."/>
            <person name="Hundley H."/>
            <person name="Pangilinan J."/>
            <person name="Johnson J."/>
            <person name="Barry K."/>
            <person name="LaButti K."/>
            <person name="Ng V."/>
            <person name="Ahrendt S."/>
            <person name="Min B."/>
            <person name="Choi I.G."/>
            <person name="Park H."/>
            <person name="Plett J.M."/>
            <person name="Magnuson J."/>
            <person name="Spatafora J.W."/>
            <person name="Nagy L.G."/>
            <person name="Henrissat B."/>
            <person name="Grigoriev I.V."/>
            <person name="Yang Z.L."/>
            <person name="Xu J."/>
            <person name="Martin F.M."/>
        </authorList>
    </citation>
    <scope>NUCLEOTIDE SEQUENCE</scope>
    <source>
        <strain evidence="4">KKN 215</strain>
    </source>
</reference>
<name>A0A8K0UUK7_9AGAR</name>
<dbReference type="EMBL" id="JAEVFJ010000006">
    <property type="protein sequence ID" value="KAH8103806.1"/>
    <property type="molecule type" value="Genomic_DNA"/>
</dbReference>
<evidence type="ECO:0000313" key="5">
    <source>
        <dbReference type="Proteomes" id="UP000813824"/>
    </source>
</evidence>
<dbReference type="OrthoDB" id="3060478at2759"/>
<evidence type="ECO:0000313" key="4">
    <source>
        <dbReference type="EMBL" id="KAH8103806.1"/>
    </source>
</evidence>
<feature type="domain" description="DUF6697" evidence="3">
    <location>
        <begin position="241"/>
        <end position="347"/>
    </location>
</feature>
<keyword evidence="1" id="KW-0175">Coiled coil</keyword>
<evidence type="ECO:0000256" key="2">
    <source>
        <dbReference type="SAM" id="MobiDB-lite"/>
    </source>
</evidence>
<protein>
    <recommendedName>
        <fullName evidence="3">DUF6697 domain-containing protein</fullName>
    </recommendedName>
</protein>
<evidence type="ECO:0000259" key="3">
    <source>
        <dbReference type="Pfam" id="PF20411"/>
    </source>
</evidence>
<accession>A0A8K0UUK7</accession>
<gene>
    <name evidence="4" type="ORF">BXZ70DRAFT_922778</name>
</gene>
<feature type="region of interest" description="Disordered" evidence="2">
    <location>
        <begin position="357"/>
        <end position="388"/>
    </location>
</feature>
<comment type="caution">
    <text evidence="4">The sequence shown here is derived from an EMBL/GenBank/DDBJ whole genome shotgun (WGS) entry which is preliminary data.</text>
</comment>
<feature type="coiled-coil region" evidence="1">
    <location>
        <begin position="18"/>
        <end position="59"/>
    </location>
</feature>
<organism evidence="4 5">
    <name type="scientific">Cristinia sonorae</name>
    <dbReference type="NCBI Taxonomy" id="1940300"/>
    <lineage>
        <taxon>Eukaryota</taxon>
        <taxon>Fungi</taxon>
        <taxon>Dikarya</taxon>
        <taxon>Basidiomycota</taxon>
        <taxon>Agaricomycotina</taxon>
        <taxon>Agaricomycetes</taxon>
        <taxon>Agaricomycetidae</taxon>
        <taxon>Agaricales</taxon>
        <taxon>Pleurotineae</taxon>
        <taxon>Stephanosporaceae</taxon>
        <taxon>Cristinia</taxon>
    </lineage>
</organism>